<dbReference type="Pfam" id="PF10670">
    <property type="entry name" value="DUF4198"/>
    <property type="match status" value="1"/>
</dbReference>
<evidence type="ECO:0000313" key="2">
    <source>
        <dbReference type="Proteomes" id="UP001319080"/>
    </source>
</evidence>
<gene>
    <name evidence="1" type="ORF">KK062_21950</name>
</gene>
<dbReference type="EMBL" id="JAHESE010000027">
    <property type="protein sequence ID" value="MBT1710922.1"/>
    <property type="molecule type" value="Genomic_DNA"/>
</dbReference>
<evidence type="ECO:0000313" key="1">
    <source>
        <dbReference type="EMBL" id="MBT1710922.1"/>
    </source>
</evidence>
<proteinExistence type="predicted"/>
<reference evidence="1 2" key="1">
    <citation type="submission" date="2021-05" db="EMBL/GenBank/DDBJ databases">
        <title>A Polyphasic approach of four new species of the genus Ohtaekwangia: Ohtaekwangia histidinii sp. nov., Ohtaekwangia cretensis sp. nov., Ohtaekwangia indiensis sp. nov., Ohtaekwangia reichenbachii sp. nov. from diverse environment.</title>
        <authorList>
            <person name="Octaviana S."/>
        </authorList>
    </citation>
    <scope>NUCLEOTIDE SEQUENCE [LARGE SCALE GENOMIC DNA]</scope>
    <source>
        <strain evidence="1 2">PWU5</strain>
    </source>
</reference>
<comment type="caution">
    <text evidence="1">The sequence shown here is derived from an EMBL/GenBank/DDBJ whole genome shotgun (WGS) entry which is preliminary data.</text>
</comment>
<name>A0AAP2GWN0_9BACT</name>
<protein>
    <submittedName>
        <fullName evidence="1">DUF4198 domain-containing protein</fullName>
    </submittedName>
</protein>
<keyword evidence="2" id="KW-1185">Reference proteome</keyword>
<dbReference type="InterPro" id="IPR019613">
    <property type="entry name" value="DUF4198"/>
</dbReference>
<organism evidence="1 2">
    <name type="scientific">Dawidia cretensis</name>
    <dbReference type="NCBI Taxonomy" id="2782350"/>
    <lineage>
        <taxon>Bacteria</taxon>
        <taxon>Pseudomonadati</taxon>
        <taxon>Bacteroidota</taxon>
        <taxon>Cytophagia</taxon>
        <taxon>Cytophagales</taxon>
        <taxon>Chryseotaleaceae</taxon>
        <taxon>Dawidia</taxon>
    </lineage>
</organism>
<accession>A0AAP2GWN0</accession>
<dbReference type="RefSeq" id="WP_254086496.1">
    <property type="nucleotide sequence ID" value="NZ_JAHESE010000027.1"/>
</dbReference>
<dbReference type="Proteomes" id="UP001319080">
    <property type="component" value="Unassembled WGS sequence"/>
</dbReference>
<sequence>MRKRILMLTILLAGTWGVEAATWWMLPSNYFFEVGETARIGFVQGEEFKAEPWPLTQDQVVRLEHYRAGLGVKDLRASIQNDDRERLTIKFDRAGTHLLTLQSAVQFKAWDAAEFNTFLEENGLEDVLTKRKENGTSDKPAGERHEVYTKLLIQVGNTSDDVYKKVVGFPLEIIPERNPYSLQSGDVMRFRILKDGKPIFGARVKVWNRKDNRTTLQNIYTEKDGTMETRLSSAGPWMVSVVQVEQSKTAGAEWDTSSASLVFGIR</sequence>
<dbReference type="AlphaFoldDB" id="A0AAP2GWN0"/>